<dbReference type="InterPro" id="IPR002901">
    <property type="entry name" value="MGlyc_endo_b_GlcNAc-like_dom"/>
</dbReference>
<protein>
    <submittedName>
        <fullName evidence="4">Glycoside hydrolase family 73 protein</fullName>
    </submittedName>
</protein>
<dbReference type="GO" id="GO:0004040">
    <property type="term" value="F:amidase activity"/>
    <property type="evidence" value="ECO:0007669"/>
    <property type="project" value="InterPro"/>
</dbReference>
<dbReference type="Proteomes" id="UP000563523">
    <property type="component" value="Unassembled WGS sequence"/>
</dbReference>
<dbReference type="SMART" id="SM00047">
    <property type="entry name" value="LYZ2"/>
    <property type="match status" value="1"/>
</dbReference>
<dbReference type="AlphaFoldDB" id="A0A850RD71"/>
<evidence type="ECO:0000256" key="1">
    <source>
        <dbReference type="ARBA" id="ARBA00010266"/>
    </source>
</evidence>
<dbReference type="Gene3D" id="1.10.530.10">
    <property type="match status" value="1"/>
</dbReference>
<keyword evidence="2 4" id="KW-0378">Hydrolase</keyword>
<reference evidence="4 5" key="1">
    <citation type="submission" date="2020-06" db="EMBL/GenBank/DDBJ databases">
        <authorList>
            <person name="Kang J."/>
        </authorList>
    </citation>
    <scope>NUCLEOTIDE SEQUENCE [LARGE SCALE GENOMIC DNA]</scope>
    <source>
        <strain evidence="4 5">DCY120</strain>
    </source>
</reference>
<dbReference type="RefSeq" id="WP_176942874.1">
    <property type="nucleotide sequence ID" value="NZ_JABZEC010000005.1"/>
</dbReference>
<evidence type="ECO:0000313" key="4">
    <source>
        <dbReference type="EMBL" id="NVY96708.1"/>
    </source>
</evidence>
<name>A0A850RD71_9LACO</name>
<dbReference type="PRINTS" id="PR01002">
    <property type="entry name" value="FLGFLGJ"/>
</dbReference>
<dbReference type="EMBL" id="JABZEC010000005">
    <property type="protein sequence ID" value="NVY96708.1"/>
    <property type="molecule type" value="Genomic_DNA"/>
</dbReference>
<gene>
    <name evidence="4" type="ORF">HU830_06000</name>
</gene>
<feature type="domain" description="Mannosyl-glycoprotein endo-beta-N-acetylglucosamidase-like" evidence="3">
    <location>
        <begin position="71"/>
        <end position="233"/>
    </location>
</feature>
<comment type="similarity">
    <text evidence="1">Belongs to the glycosyl hydrolase 73 family.</text>
</comment>
<dbReference type="Pfam" id="PF01832">
    <property type="entry name" value="Glucosaminidase"/>
    <property type="match status" value="1"/>
</dbReference>
<evidence type="ECO:0000313" key="5">
    <source>
        <dbReference type="Proteomes" id="UP000563523"/>
    </source>
</evidence>
<sequence>MYQKNYDGVDFSQRSLGVAKKKVHRRKQSRKHSIQWQQWQQVWGVTWKVIALSLCLVGIWHLLEQQFRPLDSQPATAELTPVRRQFLDEVGPAAVKYGHQYNVLPSITIAQAILESDWGTSQLASQYHNLFGVKSDDPQNSQVLKTKEYRQGQWLEIDASFRVYPNFAASIEAHNQLLTQGTSWNTDQYQQVLQADNYVQAARSLQKAGYATDPNYAQKLINLIKKYQLDSYDRN</sequence>
<dbReference type="PANTHER" id="PTHR33308:SF10">
    <property type="entry name" value="EXO-GLUCOSAMINIDASE LYTG"/>
    <property type="match status" value="1"/>
</dbReference>
<dbReference type="PANTHER" id="PTHR33308">
    <property type="entry name" value="PEPTIDOGLYCAN HYDROLASE FLGJ"/>
    <property type="match status" value="1"/>
</dbReference>
<dbReference type="Gene3D" id="4.10.80.30">
    <property type="entry name" value="DNA polymerase, domain 6"/>
    <property type="match status" value="1"/>
</dbReference>
<dbReference type="InterPro" id="IPR051056">
    <property type="entry name" value="Glycosyl_Hydrolase_73"/>
</dbReference>
<organism evidence="4 5">
    <name type="scientific">Bombilactobacillus apium</name>
    <dbReference type="NCBI Taxonomy" id="2675299"/>
    <lineage>
        <taxon>Bacteria</taxon>
        <taxon>Bacillati</taxon>
        <taxon>Bacillota</taxon>
        <taxon>Bacilli</taxon>
        <taxon>Lactobacillales</taxon>
        <taxon>Lactobacillaceae</taxon>
        <taxon>Bombilactobacillus</taxon>
    </lineage>
</organism>
<proteinExistence type="inferred from homology"/>
<evidence type="ECO:0000256" key="2">
    <source>
        <dbReference type="ARBA" id="ARBA00022801"/>
    </source>
</evidence>
<keyword evidence="5" id="KW-1185">Reference proteome</keyword>
<accession>A0A850RD71</accession>
<evidence type="ECO:0000259" key="3">
    <source>
        <dbReference type="SMART" id="SM00047"/>
    </source>
</evidence>
<comment type="caution">
    <text evidence="4">The sequence shown here is derived from an EMBL/GenBank/DDBJ whole genome shotgun (WGS) entry which is preliminary data.</text>
</comment>